<organism evidence="4 5">
    <name type="scientific">Periconia digitata</name>
    <dbReference type="NCBI Taxonomy" id="1303443"/>
    <lineage>
        <taxon>Eukaryota</taxon>
        <taxon>Fungi</taxon>
        <taxon>Dikarya</taxon>
        <taxon>Ascomycota</taxon>
        <taxon>Pezizomycotina</taxon>
        <taxon>Dothideomycetes</taxon>
        <taxon>Pleosporomycetidae</taxon>
        <taxon>Pleosporales</taxon>
        <taxon>Massarineae</taxon>
        <taxon>Periconiaceae</taxon>
        <taxon>Periconia</taxon>
    </lineage>
</organism>
<dbReference type="OrthoDB" id="4084551at2759"/>
<dbReference type="AlphaFoldDB" id="A0A9W4XGZ9"/>
<dbReference type="InterPro" id="IPR028000">
    <property type="entry name" value="Pma1"/>
</dbReference>
<dbReference type="EMBL" id="CAOQHR010000001">
    <property type="protein sequence ID" value="CAI6257503.1"/>
    <property type="molecule type" value="Genomic_DNA"/>
</dbReference>
<evidence type="ECO:0000256" key="3">
    <source>
        <dbReference type="SAM" id="SignalP"/>
    </source>
</evidence>
<evidence type="ECO:0000313" key="5">
    <source>
        <dbReference type="Proteomes" id="UP001152607"/>
    </source>
</evidence>
<dbReference type="Pfam" id="PF14610">
    <property type="entry name" value="Psg1"/>
    <property type="match status" value="1"/>
</dbReference>
<comment type="caution">
    <text evidence="4">The sequence shown here is derived from an EMBL/GenBank/DDBJ whole genome shotgun (WGS) entry which is preliminary data.</text>
</comment>
<gene>
    <name evidence="4" type="ORF">PDIGIT_LOCUS1214</name>
</gene>
<feature type="signal peptide" evidence="3">
    <location>
        <begin position="1"/>
        <end position="21"/>
    </location>
</feature>
<feature type="transmembrane region" description="Helical" evidence="2">
    <location>
        <begin position="241"/>
        <end position="262"/>
    </location>
</feature>
<feature type="region of interest" description="Disordered" evidence="1">
    <location>
        <begin position="21"/>
        <end position="96"/>
    </location>
</feature>
<keyword evidence="2" id="KW-1133">Transmembrane helix</keyword>
<proteinExistence type="predicted"/>
<protein>
    <submittedName>
        <fullName evidence="4">Uncharacterized protein</fullName>
    </submittedName>
</protein>
<feature type="compositionally biased region" description="Basic residues" evidence="1">
    <location>
        <begin position="282"/>
        <end position="291"/>
    </location>
</feature>
<evidence type="ECO:0000256" key="2">
    <source>
        <dbReference type="SAM" id="Phobius"/>
    </source>
</evidence>
<feature type="chain" id="PRO_5040851371" evidence="3">
    <location>
        <begin position="22"/>
        <end position="352"/>
    </location>
</feature>
<keyword evidence="2" id="KW-0812">Transmembrane</keyword>
<keyword evidence="2" id="KW-0472">Membrane</keyword>
<evidence type="ECO:0000313" key="4">
    <source>
        <dbReference type="EMBL" id="CAI6257503.1"/>
    </source>
</evidence>
<dbReference type="Proteomes" id="UP001152607">
    <property type="component" value="Unassembled WGS sequence"/>
</dbReference>
<feature type="region of interest" description="Disordered" evidence="1">
    <location>
        <begin position="282"/>
        <end position="352"/>
    </location>
</feature>
<name>A0A9W4XGZ9_9PLEO</name>
<accession>A0A9W4XGZ9</accession>
<feature type="compositionally biased region" description="Low complexity" evidence="1">
    <location>
        <begin position="65"/>
        <end position="96"/>
    </location>
</feature>
<keyword evidence="3" id="KW-0732">Signal</keyword>
<keyword evidence="5" id="KW-1185">Reference proteome</keyword>
<feature type="compositionally biased region" description="Low complexity" evidence="1">
    <location>
        <begin position="31"/>
        <end position="55"/>
    </location>
</feature>
<sequence>MKFDSLTALVAISTAFLGASAGPMAAKRQDSSATSASSSASSSSTASSTSSSASTPQISEGLVPTTLSDGTVTTTSVRDPQFTETSSTSSDTTSYTFSRTGLPVPASTNFPQCHDTGAKPFCLPNNNTPVYVGKTYYATWNADFFPPNSTVQIKVQWTNDSKVETYSSENIPNQLGYAAVSMEKDWLQGYDLYNLTFRAVNFDSGNPKKKAEVFDGPMVTLGYAPIEHYPPSRPTQFNKEGLMIGLPVTLGFVLIVVVGLYIGMRKNRIIGVGNIMGRKRGYGAGKSRRQRMGLGKKGAIRLEDREASRAQYTPANGHSRGDSLGSLVSDDGRPAPGTNHFRDEIQRQQTGR</sequence>
<reference evidence="4" key="1">
    <citation type="submission" date="2023-01" db="EMBL/GenBank/DDBJ databases">
        <authorList>
            <person name="Van Ghelder C."/>
            <person name="Rancurel C."/>
        </authorList>
    </citation>
    <scope>NUCLEOTIDE SEQUENCE</scope>
    <source>
        <strain evidence="4">CNCM I-4278</strain>
    </source>
</reference>
<evidence type="ECO:0000256" key="1">
    <source>
        <dbReference type="SAM" id="MobiDB-lite"/>
    </source>
</evidence>